<feature type="transmembrane region" description="Helical" evidence="6">
    <location>
        <begin position="82"/>
        <end position="107"/>
    </location>
</feature>
<name>A0ABT9PQG4_9HYPH</name>
<dbReference type="Proteomes" id="UP001241472">
    <property type="component" value="Unassembled WGS sequence"/>
</dbReference>
<dbReference type="GO" id="GO:0005524">
    <property type="term" value="F:ATP binding"/>
    <property type="evidence" value="ECO:0007669"/>
    <property type="project" value="UniProtKB-KW"/>
</dbReference>
<evidence type="ECO:0000256" key="5">
    <source>
        <dbReference type="ARBA" id="ARBA00023136"/>
    </source>
</evidence>
<evidence type="ECO:0000256" key="6">
    <source>
        <dbReference type="SAM" id="Phobius"/>
    </source>
</evidence>
<keyword evidence="8" id="KW-0547">Nucleotide-binding</keyword>
<keyword evidence="2" id="KW-0813">Transport</keyword>
<dbReference type="InterPro" id="IPR050835">
    <property type="entry name" value="ABC_transporter_sub-D"/>
</dbReference>
<evidence type="ECO:0000313" key="8">
    <source>
        <dbReference type="EMBL" id="MDP9835914.1"/>
    </source>
</evidence>
<feature type="domain" description="ABC transmembrane type-1" evidence="7">
    <location>
        <begin position="48"/>
        <end position="347"/>
    </location>
</feature>
<comment type="subcellular location">
    <subcellularLocation>
        <location evidence="1">Cell membrane</location>
        <topology evidence="1">Multi-pass membrane protein</topology>
    </subcellularLocation>
</comment>
<protein>
    <submittedName>
        <fullName evidence="8">ATP-binding cassette transporter</fullName>
    </submittedName>
</protein>
<dbReference type="PROSITE" id="PS50929">
    <property type="entry name" value="ABC_TM1F"/>
    <property type="match status" value="1"/>
</dbReference>
<dbReference type="PANTHER" id="PTHR11384:SF59">
    <property type="entry name" value="LYSOSOMAL COBALAMIN TRANSPORTER ABCD4"/>
    <property type="match status" value="1"/>
</dbReference>
<dbReference type="PANTHER" id="PTHR11384">
    <property type="entry name" value="ATP-BINDING CASSETTE, SUB-FAMILY D MEMBER"/>
    <property type="match status" value="1"/>
</dbReference>
<dbReference type="Pfam" id="PF06472">
    <property type="entry name" value="ABC_membrane_2"/>
    <property type="match status" value="1"/>
</dbReference>
<dbReference type="InterPro" id="IPR027417">
    <property type="entry name" value="P-loop_NTPase"/>
</dbReference>
<dbReference type="SUPFAM" id="SSF90123">
    <property type="entry name" value="ABC transporter transmembrane region"/>
    <property type="match status" value="1"/>
</dbReference>
<comment type="caution">
    <text evidence="8">The sequence shown here is derived from an EMBL/GenBank/DDBJ whole genome shotgun (WGS) entry which is preliminary data.</text>
</comment>
<reference evidence="8 9" key="1">
    <citation type="submission" date="2023-07" db="EMBL/GenBank/DDBJ databases">
        <title>Sorghum-associated microbial communities from plants grown in Nebraska, USA.</title>
        <authorList>
            <person name="Schachtman D."/>
        </authorList>
    </citation>
    <scope>NUCLEOTIDE SEQUENCE [LARGE SCALE GENOMIC DNA]</scope>
    <source>
        <strain evidence="8 9">DS1307</strain>
    </source>
</reference>
<keyword evidence="4 6" id="KW-1133">Transmembrane helix</keyword>
<feature type="transmembrane region" description="Helical" evidence="6">
    <location>
        <begin position="288"/>
        <end position="312"/>
    </location>
</feature>
<dbReference type="EMBL" id="JAUSRF010000002">
    <property type="protein sequence ID" value="MDP9835914.1"/>
    <property type="molecule type" value="Genomic_DNA"/>
</dbReference>
<dbReference type="SUPFAM" id="SSF52540">
    <property type="entry name" value="P-loop containing nucleoside triphosphate hydrolases"/>
    <property type="match status" value="1"/>
</dbReference>
<keyword evidence="3 6" id="KW-0812">Transmembrane</keyword>
<feature type="transmembrane region" description="Helical" evidence="6">
    <location>
        <begin position="203"/>
        <end position="223"/>
    </location>
</feature>
<evidence type="ECO:0000259" key="7">
    <source>
        <dbReference type="PROSITE" id="PS50929"/>
    </source>
</evidence>
<evidence type="ECO:0000256" key="3">
    <source>
        <dbReference type="ARBA" id="ARBA00022692"/>
    </source>
</evidence>
<gene>
    <name evidence="8" type="ORF">J2T09_000656</name>
</gene>
<dbReference type="Gene3D" id="1.20.1560.10">
    <property type="entry name" value="ABC transporter type 1, transmembrane domain"/>
    <property type="match status" value="1"/>
</dbReference>
<keyword evidence="5 6" id="KW-0472">Membrane</keyword>
<dbReference type="RefSeq" id="WP_306831042.1">
    <property type="nucleotide sequence ID" value="NZ_JAUSRF010000002.1"/>
</dbReference>
<dbReference type="InterPro" id="IPR036640">
    <property type="entry name" value="ABC1_TM_sf"/>
</dbReference>
<sequence length="587" mass="65592">MAQITESESQLAQLEIDPSHFGFLAQLRMMLGAFWNTKIKARIVTLAIALLVIILATTYAQYRLNSWNAPFYDSLQRRDLDAFLIQLEVFAVIAGVLLVLNVIQAFLNQMMALSMREGLTRDLIDQWMKAGRAMKLANFGSIGVNPDQRLHEDARNLAEITTSLSIGLVSSSILLVSFIGVLWEISADFAFNLYGHHIAIPGYMVWAALIYAGTASLLSSFVGRNLPDINAERYSKEAELRFSLMHANENLASITLARGEGSERGQIQNAVSTVLAVIWRQAIAITNLTWVSSGFGWLTLVAPILIASPVYFNGMLSFGWLMVAVGAFTQVNAALRWYIDNFRQIADWKAALYRVSTFRKALLEMDKPDIAETDLAQSFGEDQKMVLRDLSILPGPPGTPTDRGLKIPEAEIIITPGERVMVNGDASVNRHLLFQAMAGLWAWGKGEILMPPQDDILFMPQKRYFPDTPLRAAVAYPRDPSGFDDATITDALKRAGLERLASDLDRHERWDRVLEEDDQARLRLANVLLTAPKWLVLDDALEGLEPETQGEILKVMDELKDSAIIYIGRQELFQEVMKSRAIHLQPV</sequence>
<keyword evidence="8" id="KW-0067">ATP-binding</keyword>
<feature type="transmembrane region" description="Helical" evidence="6">
    <location>
        <begin position="164"/>
        <end position="183"/>
    </location>
</feature>
<feature type="transmembrane region" description="Helical" evidence="6">
    <location>
        <begin position="318"/>
        <end position="339"/>
    </location>
</feature>
<evidence type="ECO:0000313" key="9">
    <source>
        <dbReference type="Proteomes" id="UP001241472"/>
    </source>
</evidence>
<feature type="transmembrane region" description="Helical" evidence="6">
    <location>
        <begin position="43"/>
        <end position="62"/>
    </location>
</feature>
<organism evidence="8 9">
    <name type="scientific">Neorhizobium huautlense</name>
    <dbReference type="NCBI Taxonomy" id="67774"/>
    <lineage>
        <taxon>Bacteria</taxon>
        <taxon>Pseudomonadati</taxon>
        <taxon>Pseudomonadota</taxon>
        <taxon>Alphaproteobacteria</taxon>
        <taxon>Hyphomicrobiales</taxon>
        <taxon>Rhizobiaceae</taxon>
        <taxon>Rhizobium/Agrobacterium group</taxon>
        <taxon>Neorhizobium</taxon>
    </lineage>
</organism>
<keyword evidence="9" id="KW-1185">Reference proteome</keyword>
<proteinExistence type="predicted"/>
<evidence type="ECO:0000256" key="1">
    <source>
        <dbReference type="ARBA" id="ARBA00004651"/>
    </source>
</evidence>
<accession>A0ABT9PQG4</accession>
<evidence type="ECO:0000256" key="4">
    <source>
        <dbReference type="ARBA" id="ARBA00022989"/>
    </source>
</evidence>
<dbReference type="InterPro" id="IPR011527">
    <property type="entry name" value="ABC1_TM_dom"/>
</dbReference>
<dbReference type="Gene3D" id="3.40.50.300">
    <property type="entry name" value="P-loop containing nucleotide triphosphate hydrolases"/>
    <property type="match status" value="1"/>
</dbReference>
<evidence type="ECO:0000256" key="2">
    <source>
        <dbReference type="ARBA" id="ARBA00022448"/>
    </source>
</evidence>